<protein>
    <submittedName>
        <fullName evidence="3">Alpha/beta hydrolase</fullName>
    </submittedName>
</protein>
<dbReference type="RefSeq" id="WP_310458791.1">
    <property type="nucleotide sequence ID" value="NZ_JAVKPH010000030.1"/>
</dbReference>
<dbReference type="InterPro" id="IPR050300">
    <property type="entry name" value="GDXG_lipolytic_enzyme"/>
</dbReference>
<proteinExistence type="predicted"/>
<comment type="caution">
    <text evidence="3">The sequence shown here is derived from an EMBL/GenBank/DDBJ whole genome shotgun (WGS) entry which is preliminary data.</text>
</comment>
<organism evidence="3 4">
    <name type="scientific">Ruixingdingia sedimenti</name>
    <dbReference type="NCBI Taxonomy" id="3073604"/>
    <lineage>
        <taxon>Bacteria</taxon>
        <taxon>Pseudomonadati</taxon>
        <taxon>Pseudomonadota</taxon>
        <taxon>Alphaproteobacteria</taxon>
        <taxon>Rhodobacterales</taxon>
        <taxon>Paracoccaceae</taxon>
        <taxon>Ruixingdingia</taxon>
    </lineage>
</organism>
<dbReference type="Gene3D" id="3.40.50.1820">
    <property type="entry name" value="alpha/beta hydrolase"/>
    <property type="match status" value="1"/>
</dbReference>
<sequence>MQFHRRRRPRYLRRLLVLVLLLVLAAGAAVRFSPWPAALILRQVHEAEAARAMAALAPLVPAGLAERRDVNYLGAGPETRMDLILPPGPAPATGWPVVVWLHGGAWVAGDKADVGNYARLLAGQGVAVVAVNTPRAPAARHPEPARHAHAALAWLAAHGPGAGLDMAQVVLAGNGTGAQIAAQAGLAQVDAGYADRLALRPALPPGALRGLVLFGGVYDPGALVLPVPLGRLRARVAEAYFGPGGPTATDLALYDIAGNLPADLPPLFVSAGPADPRAPQSAALAEAAEAKGLRADSLFFAAEAAVPHYPFDLTAPAGRAGFDRMLAFLNGVFSRPAAP</sequence>
<keyword evidence="1 3" id="KW-0378">Hydrolase</keyword>
<evidence type="ECO:0000313" key="4">
    <source>
        <dbReference type="Proteomes" id="UP001247754"/>
    </source>
</evidence>
<dbReference type="InterPro" id="IPR013094">
    <property type="entry name" value="AB_hydrolase_3"/>
</dbReference>
<dbReference type="PANTHER" id="PTHR48081:SF33">
    <property type="entry name" value="KYNURENINE FORMAMIDASE"/>
    <property type="match status" value="1"/>
</dbReference>
<evidence type="ECO:0000256" key="1">
    <source>
        <dbReference type="ARBA" id="ARBA00022801"/>
    </source>
</evidence>
<dbReference type="PANTHER" id="PTHR48081">
    <property type="entry name" value="AB HYDROLASE SUPERFAMILY PROTEIN C4A8.06C"/>
    <property type="match status" value="1"/>
</dbReference>
<dbReference type="InterPro" id="IPR029058">
    <property type="entry name" value="AB_hydrolase_fold"/>
</dbReference>
<dbReference type="EMBL" id="JAVKPH010000030">
    <property type="protein sequence ID" value="MDR5654634.1"/>
    <property type="molecule type" value="Genomic_DNA"/>
</dbReference>
<dbReference type="GO" id="GO:0016787">
    <property type="term" value="F:hydrolase activity"/>
    <property type="evidence" value="ECO:0007669"/>
    <property type="project" value="UniProtKB-KW"/>
</dbReference>
<feature type="domain" description="Alpha/beta hydrolase fold-3" evidence="2">
    <location>
        <begin position="98"/>
        <end position="297"/>
    </location>
</feature>
<evidence type="ECO:0000259" key="2">
    <source>
        <dbReference type="Pfam" id="PF07859"/>
    </source>
</evidence>
<accession>A0ABU1FCL1</accession>
<name>A0ABU1FCL1_9RHOB</name>
<dbReference type="Proteomes" id="UP001247754">
    <property type="component" value="Unassembled WGS sequence"/>
</dbReference>
<dbReference type="SUPFAM" id="SSF53474">
    <property type="entry name" value="alpha/beta-Hydrolases"/>
    <property type="match status" value="1"/>
</dbReference>
<reference evidence="3 4" key="1">
    <citation type="submission" date="2023-09" db="EMBL/GenBank/DDBJ databases">
        <title>Xinfangfangia sedmenti sp. nov., isolated the sedment.</title>
        <authorList>
            <person name="Xu L."/>
        </authorList>
    </citation>
    <scope>NUCLEOTIDE SEQUENCE [LARGE SCALE GENOMIC DNA]</scope>
    <source>
        <strain evidence="3 4">LG-4</strain>
    </source>
</reference>
<keyword evidence="4" id="KW-1185">Reference proteome</keyword>
<dbReference type="Pfam" id="PF07859">
    <property type="entry name" value="Abhydrolase_3"/>
    <property type="match status" value="1"/>
</dbReference>
<gene>
    <name evidence="3" type="ORF">RGD00_18655</name>
</gene>
<evidence type="ECO:0000313" key="3">
    <source>
        <dbReference type="EMBL" id="MDR5654634.1"/>
    </source>
</evidence>